<name>A0A4Q7KJ42_9PSEU</name>
<dbReference type="InterPro" id="IPR000792">
    <property type="entry name" value="Tscrpt_reg_LuxR_C"/>
</dbReference>
<dbReference type="GO" id="GO:0006355">
    <property type="term" value="P:regulation of DNA-templated transcription"/>
    <property type="evidence" value="ECO:0007669"/>
    <property type="project" value="InterPro"/>
</dbReference>
<dbReference type="GO" id="GO:0005737">
    <property type="term" value="C:cytoplasm"/>
    <property type="evidence" value="ECO:0007669"/>
    <property type="project" value="TreeGrafter"/>
</dbReference>
<keyword evidence="6" id="KW-1185">Reference proteome</keyword>
<evidence type="ECO:0000256" key="1">
    <source>
        <dbReference type="ARBA" id="ARBA00022741"/>
    </source>
</evidence>
<keyword evidence="1" id="KW-0547">Nucleotide-binding</keyword>
<dbReference type="SUPFAM" id="SSF48452">
    <property type="entry name" value="TPR-like"/>
    <property type="match status" value="1"/>
</dbReference>
<dbReference type="SUPFAM" id="SSF46894">
    <property type="entry name" value="C-terminal effector domain of the bipartite response regulators"/>
    <property type="match status" value="1"/>
</dbReference>
<dbReference type="InterPro" id="IPR041664">
    <property type="entry name" value="AAA_16"/>
</dbReference>
<feature type="domain" description="HTH luxR-type" evidence="4">
    <location>
        <begin position="850"/>
        <end position="915"/>
    </location>
</feature>
<keyword evidence="2" id="KW-0067">ATP-binding</keyword>
<dbReference type="Pfam" id="PF13191">
    <property type="entry name" value="AAA_16"/>
    <property type="match status" value="1"/>
</dbReference>
<feature type="region of interest" description="Disordered" evidence="3">
    <location>
        <begin position="919"/>
        <end position="951"/>
    </location>
</feature>
<dbReference type="Gene3D" id="3.40.50.300">
    <property type="entry name" value="P-loop containing nucleotide triphosphate hydrolases"/>
    <property type="match status" value="1"/>
</dbReference>
<evidence type="ECO:0000313" key="6">
    <source>
        <dbReference type="Proteomes" id="UP000294257"/>
    </source>
</evidence>
<organism evidence="5 6">
    <name type="scientific">Herbihabitans rhizosphaerae</name>
    <dbReference type="NCBI Taxonomy" id="1872711"/>
    <lineage>
        <taxon>Bacteria</taxon>
        <taxon>Bacillati</taxon>
        <taxon>Actinomycetota</taxon>
        <taxon>Actinomycetes</taxon>
        <taxon>Pseudonocardiales</taxon>
        <taxon>Pseudonocardiaceae</taxon>
        <taxon>Herbihabitans</taxon>
    </lineage>
</organism>
<evidence type="ECO:0000256" key="3">
    <source>
        <dbReference type="SAM" id="MobiDB-lite"/>
    </source>
</evidence>
<dbReference type="AlphaFoldDB" id="A0A4Q7KJ42"/>
<dbReference type="Gene3D" id="1.10.10.10">
    <property type="entry name" value="Winged helix-like DNA-binding domain superfamily/Winged helix DNA-binding domain"/>
    <property type="match status" value="1"/>
</dbReference>
<dbReference type="InterPro" id="IPR036388">
    <property type="entry name" value="WH-like_DNA-bd_sf"/>
</dbReference>
<gene>
    <name evidence="5" type="ORF">EV193_107250</name>
</gene>
<accession>A0A4Q7KJ42</accession>
<evidence type="ECO:0000256" key="2">
    <source>
        <dbReference type="ARBA" id="ARBA00022840"/>
    </source>
</evidence>
<dbReference type="SUPFAM" id="SSF52540">
    <property type="entry name" value="P-loop containing nucleoside triphosphate hydrolases"/>
    <property type="match status" value="1"/>
</dbReference>
<dbReference type="Pfam" id="PF00196">
    <property type="entry name" value="GerE"/>
    <property type="match status" value="1"/>
</dbReference>
<dbReference type="SMART" id="SM00421">
    <property type="entry name" value="HTH_LUXR"/>
    <property type="match status" value="1"/>
</dbReference>
<protein>
    <submittedName>
        <fullName evidence="5">Regulatory LuxR family protein</fullName>
    </submittedName>
</protein>
<dbReference type="PANTHER" id="PTHR16305">
    <property type="entry name" value="TESTICULAR SOLUBLE ADENYLYL CYCLASE"/>
    <property type="match status" value="1"/>
</dbReference>
<dbReference type="PANTHER" id="PTHR16305:SF35">
    <property type="entry name" value="TRANSCRIPTIONAL ACTIVATOR DOMAIN"/>
    <property type="match status" value="1"/>
</dbReference>
<dbReference type="CDD" id="cd06170">
    <property type="entry name" value="LuxR_C_like"/>
    <property type="match status" value="1"/>
</dbReference>
<sequence length="951" mass="102207">MLFVERNKELDLLDGLFAKCARGRGQIALITGGMATGKTELLNAFTERAVEAGAVLLTATGARAERHLHLGVLGQLFHGGDLPEAVAQRVTDVLSEDDVTMSTPSADLTTIEEANARVVHGLCSALLELASDHPVVLAVDDVQFADRGSLQALLYLQRRIRSTRVLVVLTQWTSARHANPDFHSEITRQPNTTAIKLAPLSVDGVGALLAETVDTPEVKSVATVYHAVSGGNPLLARALVDDYVAAGGEGEPIVGSAFTEAVVACLHRWDGRLLDAATGLAVLGEHASLATLERLLDLRSETVTQAVDSLETAGVLDGGRFRHPAARAAVLDGLGDTERGTLHHGVAELLHQDGANAATVAQHLIEADRANAPWAVGVLRVAAKQALADDDVDAAVGYLELAKRSTTGARERADIIASLARVEWRRNPSAAARHLDPLRSEFAEGTLDERSAIMMIKSLLWHGQAEEAQEALGKIANSSEPPRSQPAAELRLIQKWLSPVSASAAPAIADDGAAAPVSSWVRASSTLDSALKKGSTRDLVTGAEHVLQSCRLGEETLDTLVCALKALIYADRYDLAAPWCEVLLNESASRKANTWRALFSGVRAEIALRQGDLPAAAKHGRDALSTISAQSWGVAIGSPMATLLLARTALGDEEGATELVRQTVPEATFRTRPGLRYLHARGKYHLSLGRLHAALGDFQQCGDLMREWDIDQPTLAPWRADAAQAHLRLGNRDKAKELVAEQLNLPGGNTSRTRGTSLRVLAAASELKHRPALLRESVDLLQASGDRLELAHTLADLSHAHHALGEFKRARMMARRAMHIAKGCQAQPLYRTLSAASGETGDSESTNETPTEGVAALSDAERRVAMLAAQGHTNREIGRKLYITVSTVEQHLTRVYRKLKVTRRTDLPTGLPLQAMTWEPDFGENRQQQPRHPGPPSPRVNPVSTAPRPRR</sequence>
<proteinExistence type="predicted"/>
<dbReference type="GO" id="GO:0003677">
    <property type="term" value="F:DNA binding"/>
    <property type="evidence" value="ECO:0007669"/>
    <property type="project" value="InterPro"/>
</dbReference>
<reference evidence="5 6" key="1">
    <citation type="submission" date="2019-02" db="EMBL/GenBank/DDBJ databases">
        <title>Genomic Encyclopedia of Type Strains, Phase IV (KMG-IV): sequencing the most valuable type-strain genomes for metagenomic binning, comparative biology and taxonomic classification.</title>
        <authorList>
            <person name="Goeker M."/>
        </authorList>
    </citation>
    <scope>NUCLEOTIDE SEQUENCE [LARGE SCALE GENOMIC DNA]</scope>
    <source>
        <strain evidence="5 6">DSM 101727</strain>
    </source>
</reference>
<dbReference type="Proteomes" id="UP000294257">
    <property type="component" value="Unassembled WGS sequence"/>
</dbReference>
<dbReference type="Gene3D" id="1.25.40.10">
    <property type="entry name" value="Tetratricopeptide repeat domain"/>
    <property type="match status" value="1"/>
</dbReference>
<comment type="caution">
    <text evidence="5">The sequence shown here is derived from an EMBL/GenBank/DDBJ whole genome shotgun (WGS) entry which is preliminary data.</text>
</comment>
<evidence type="ECO:0000313" key="5">
    <source>
        <dbReference type="EMBL" id="RZS36569.1"/>
    </source>
</evidence>
<dbReference type="EMBL" id="SGWQ01000007">
    <property type="protein sequence ID" value="RZS36569.1"/>
    <property type="molecule type" value="Genomic_DNA"/>
</dbReference>
<dbReference type="PROSITE" id="PS00622">
    <property type="entry name" value="HTH_LUXR_1"/>
    <property type="match status" value="1"/>
</dbReference>
<dbReference type="InterPro" id="IPR016032">
    <property type="entry name" value="Sig_transdc_resp-reg_C-effctor"/>
</dbReference>
<evidence type="ECO:0000259" key="4">
    <source>
        <dbReference type="PROSITE" id="PS50043"/>
    </source>
</evidence>
<dbReference type="RefSeq" id="WP_165401451.1">
    <property type="nucleotide sequence ID" value="NZ_SGWQ01000007.1"/>
</dbReference>
<dbReference type="InterPro" id="IPR011990">
    <property type="entry name" value="TPR-like_helical_dom_sf"/>
</dbReference>
<dbReference type="PROSITE" id="PS50043">
    <property type="entry name" value="HTH_LUXR_2"/>
    <property type="match status" value="1"/>
</dbReference>
<dbReference type="PRINTS" id="PR00038">
    <property type="entry name" value="HTHLUXR"/>
</dbReference>
<dbReference type="InterPro" id="IPR027417">
    <property type="entry name" value="P-loop_NTPase"/>
</dbReference>
<dbReference type="GO" id="GO:0005524">
    <property type="term" value="F:ATP binding"/>
    <property type="evidence" value="ECO:0007669"/>
    <property type="project" value="UniProtKB-KW"/>
</dbReference>
<dbReference type="GO" id="GO:0004016">
    <property type="term" value="F:adenylate cyclase activity"/>
    <property type="evidence" value="ECO:0007669"/>
    <property type="project" value="TreeGrafter"/>
</dbReference>